<dbReference type="InterPro" id="IPR001138">
    <property type="entry name" value="Zn2Cys6_DnaBD"/>
</dbReference>
<dbReference type="GO" id="GO:0008270">
    <property type="term" value="F:zinc ion binding"/>
    <property type="evidence" value="ECO:0007669"/>
    <property type="project" value="InterPro"/>
</dbReference>
<dbReference type="Gene3D" id="4.10.240.10">
    <property type="entry name" value="Zn(2)-C6 fungal-type DNA-binding domain"/>
    <property type="match status" value="1"/>
</dbReference>
<dbReference type="InterPro" id="IPR050815">
    <property type="entry name" value="TF_fung"/>
</dbReference>
<evidence type="ECO:0000256" key="3">
    <source>
        <dbReference type="ARBA" id="ARBA00023015"/>
    </source>
</evidence>
<feature type="non-terminal residue" evidence="8">
    <location>
        <position position="1"/>
    </location>
</feature>
<evidence type="ECO:0000256" key="1">
    <source>
        <dbReference type="ARBA" id="ARBA00004123"/>
    </source>
</evidence>
<dbReference type="PROSITE" id="PS50048">
    <property type="entry name" value="ZN2_CY6_FUNGAL_2"/>
    <property type="match status" value="1"/>
</dbReference>
<dbReference type="GO" id="GO:0000981">
    <property type="term" value="F:DNA-binding transcription factor activity, RNA polymerase II-specific"/>
    <property type="evidence" value="ECO:0007669"/>
    <property type="project" value="InterPro"/>
</dbReference>
<organism evidence="8 9">
    <name type="scientific">Hypocrea virens (strain Gv29-8 / FGSC 10586)</name>
    <name type="common">Gliocladium virens</name>
    <name type="synonym">Trichoderma virens</name>
    <dbReference type="NCBI Taxonomy" id="413071"/>
    <lineage>
        <taxon>Eukaryota</taxon>
        <taxon>Fungi</taxon>
        <taxon>Dikarya</taxon>
        <taxon>Ascomycota</taxon>
        <taxon>Pezizomycotina</taxon>
        <taxon>Sordariomycetes</taxon>
        <taxon>Hypocreomycetidae</taxon>
        <taxon>Hypocreales</taxon>
        <taxon>Hypocreaceae</taxon>
        <taxon>Trichoderma</taxon>
    </lineage>
</organism>
<evidence type="ECO:0000256" key="5">
    <source>
        <dbReference type="ARBA" id="ARBA00023242"/>
    </source>
</evidence>
<dbReference type="PANTHER" id="PTHR47338">
    <property type="entry name" value="ZN(II)2CYS6 TRANSCRIPTION FACTOR (EUROFUNG)-RELATED"/>
    <property type="match status" value="1"/>
</dbReference>
<comment type="caution">
    <text evidence="8">The sequence shown here is derived from an EMBL/GenBank/DDBJ whole genome shotgun (WGS) entry which is preliminary data.</text>
</comment>
<dbReference type="GO" id="GO:0005634">
    <property type="term" value="C:nucleus"/>
    <property type="evidence" value="ECO:0007669"/>
    <property type="project" value="UniProtKB-SubCell"/>
</dbReference>
<accession>G9MZS8</accession>
<dbReference type="OMA" id="ITCYEAR"/>
<dbReference type="GO" id="GO:0006351">
    <property type="term" value="P:DNA-templated transcription"/>
    <property type="evidence" value="ECO:0007669"/>
    <property type="project" value="InterPro"/>
</dbReference>
<proteinExistence type="predicted"/>
<evidence type="ECO:0000313" key="8">
    <source>
        <dbReference type="EMBL" id="EHK20134.1"/>
    </source>
</evidence>
<dbReference type="eggNOG" id="KOG1591">
    <property type="taxonomic scope" value="Eukaryota"/>
</dbReference>
<name>G9MZS8_HYPVG</name>
<gene>
    <name evidence="8" type="ORF">TRIVIDRAFT_122942</name>
</gene>
<dbReference type="InterPro" id="IPR007219">
    <property type="entry name" value="XnlR_reg_dom"/>
</dbReference>
<dbReference type="RefSeq" id="XP_013954327.1">
    <property type="nucleotide sequence ID" value="XM_014098852.1"/>
</dbReference>
<dbReference type="EMBL" id="ABDF02000081">
    <property type="protein sequence ID" value="EHK20134.1"/>
    <property type="molecule type" value="Genomic_DNA"/>
</dbReference>
<sequence>PAKTKKPLSCISCKIRKLKCDHQKPACTRCVRLNSECIYPEARRKPTLQRSNVKELAARLAQVEGYLKEAGKSGLNTGKSNLLADPDSEDGSRDQHSAIATVEADDAGSQLPIDMPGLDDQASGTFSNDQLIDLGMAESLPPFEVIEELHNCFFSTQYHYMPAIHSGRYYKDFYGAPLRKPPMCLQYAIWAMGALWHPKYDRVADAFYKRARQYAETDEMKDEGEHFITIPHAQAWALITCYEARAMLYTRASMSAARCCRLVQMLALDKLDSSDDNFPATLGPPSDWIELEERRRVFWVAFSIDAQGSIATGWPSLIHPEDIMTRLPASEEAFASGQEENTPYLDEVLKGAPYGGFSGSIILNHILKAIMSHVHIIKPSDHPEDVMNGGFWKRHRRLDNQLSSLFMFMPDRFRLPENLRDPLATYINLNFHASVICLHHVALEIIEKHGLDGSLRKDSLCLLKNAAEEIVSIVKVTSHRSSLFSNPLCAFSLYCATTVYVYLAKQDPSSEINPNDMSNLELIINAMEAVGRIHMVTCAFMQQACLDIDNNGLSGRIKLPILYQYRNLFGGPASNIPLLARSPISRHTQMS</sequence>
<dbReference type="CDD" id="cd00067">
    <property type="entry name" value="GAL4"/>
    <property type="match status" value="1"/>
</dbReference>
<dbReference type="InterPro" id="IPR036864">
    <property type="entry name" value="Zn2-C6_fun-type_DNA-bd_sf"/>
</dbReference>
<dbReference type="AlphaFoldDB" id="G9MZS8"/>
<comment type="subcellular location">
    <subcellularLocation>
        <location evidence="1">Nucleus</location>
    </subcellularLocation>
</comment>
<dbReference type="OrthoDB" id="4456959at2759"/>
<dbReference type="VEuPathDB" id="FungiDB:TRIVIDRAFT_122942"/>
<feature type="domain" description="Zn(2)-C6 fungal-type" evidence="7">
    <location>
        <begin position="9"/>
        <end position="39"/>
    </location>
</feature>
<keyword evidence="3" id="KW-0805">Transcription regulation</keyword>
<keyword evidence="9" id="KW-1185">Reference proteome</keyword>
<dbReference type="SUPFAM" id="SSF57701">
    <property type="entry name" value="Zn2/Cys6 DNA-binding domain"/>
    <property type="match status" value="1"/>
</dbReference>
<evidence type="ECO:0000256" key="6">
    <source>
        <dbReference type="SAM" id="MobiDB-lite"/>
    </source>
</evidence>
<dbReference type="STRING" id="413071.G9MZS8"/>
<evidence type="ECO:0000256" key="4">
    <source>
        <dbReference type="ARBA" id="ARBA00023163"/>
    </source>
</evidence>
<protein>
    <recommendedName>
        <fullName evidence="7">Zn(2)-C6 fungal-type domain-containing protein</fullName>
    </recommendedName>
</protein>
<dbReference type="Proteomes" id="UP000007115">
    <property type="component" value="Unassembled WGS sequence"/>
</dbReference>
<dbReference type="InParanoid" id="G9MZS8"/>
<dbReference type="GO" id="GO:0003677">
    <property type="term" value="F:DNA binding"/>
    <property type="evidence" value="ECO:0007669"/>
    <property type="project" value="InterPro"/>
</dbReference>
<evidence type="ECO:0000259" key="7">
    <source>
        <dbReference type="PROSITE" id="PS50048"/>
    </source>
</evidence>
<evidence type="ECO:0000256" key="2">
    <source>
        <dbReference type="ARBA" id="ARBA00022723"/>
    </source>
</evidence>
<reference evidence="8 9" key="1">
    <citation type="journal article" date="2011" name="Genome Biol.">
        <title>Comparative genome sequence analysis underscores mycoparasitism as the ancestral life style of Trichoderma.</title>
        <authorList>
            <person name="Kubicek C.P."/>
            <person name="Herrera-Estrella A."/>
            <person name="Seidl-Seiboth V."/>
            <person name="Martinez D.A."/>
            <person name="Druzhinina I.S."/>
            <person name="Thon M."/>
            <person name="Zeilinger S."/>
            <person name="Casas-Flores S."/>
            <person name="Horwitz B.A."/>
            <person name="Mukherjee P.K."/>
            <person name="Mukherjee M."/>
            <person name="Kredics L."/>
            <person name="Alcaraz L.D."/>
            <person name="Aerts A."/>
            <person name="Antal Z."/>
            <person name="Atanasova L."/>
            <person name="Cervantes-Badillo M.G."/>
            <person name="Challacombe J."/>
            <person name="Chertkov O."/>
            <person name="McCluskey K."/>
            <person name="Coulpier F."/>
            <person name="Deshpande N."/>
            <person name="von Doehren H."/>
            <person name="Ebbole D.J."/>
            <person name="Esquivel-Naranjo E.U."/>
            <person name="Fekete E."/>
            <person name="Flipphi M."/>
            <person name="Glaser F."/>
            <person name="Gomez-Rodriguez E.Y."/>
            <person name="Gruber S."/>
            <person name="Han C."/>
            <person name="Henrissat B."/>
            <person name="Hermosa R."/>
            <person name="Hernandez-Onate M."/>
            <person name="Karaffa L."/>
            <person name="Kosti I."/>
            <person name="Le Crom S."/>
            <person name="Lindquist E."/>
            <person name="Lucas S."/>
            <person name="Luebeck M."/>
            <person name="Luebeck P.S."/>
            <person name="Margeot A."/>
            <person name="Metz B."/>
            <person name="Misra M."/>
            <person name="Nevalainen H."/>
            <person name="Omann M."/>
            <person name="Packer N."/>
            <person name="Perrone G."/>
            <person name="Uresti-Rivera E.E."/>
            <person name="Salamov A."/>
            <person name="Schmoll M."/>
            <person name="Seiboth B."/>
            <person name="Shapiro H."/>
            <person name="Sukno S."/>
            <person name="Tamayo-Ramos J.A."/>
            <person name="Tisch D."/>
            <person name="Wiest A."/>
            <person name="Wilkinson H.H."/>
            <person name="Zhang M."/>
            <person name="Coutinho P.M."/>
            <person name="Kenerley C.M."/>
            <person name="Monte E."/>
            <person name="Baker S.E."/>
            <person name="Grigoriev I.V."/>
        </authorList>
    </citation>
    <scope>NUCLEOTIDE SEQUENCE [LARGE SCALE GENOMIC DNA]</scope>
    <source>
        <strain evidence="9">Gv29-8 / FGSC 10586</strain>
    </source>
</reference>
<dbReference type="PANTHER" id="PTHR47338:SF10">
    <property type="entry name" value="TRANSCRIPTION FACTOR DOMAIN-CONTAINING PROTEIN-RELATED"/>
    <property type="match status" value="1"/>
</dbReference>
<dbReference type="SMART" id="SM00066">
    <property type="entry name" value="GAL4"/>
    <property type="match status" value="1"/>
</dbReference>
<feature type="non-terminal residue" evidence="8">
    <location>
        <position position="591"/>
    </location>
</feature>
<keyword evidence="4" id="KW-0804">Transcription</keyword>
<dbReference type="SMART" id="SM00906">
    <property type="entry name" value="Fungal_trans"/>
    <property type="match status" value="1"/>
</dbReference>
<keyword evidence="5" id="KW-0539">Nucleus</keyword>
<dbReference type="HOGENOM" id="CLU_011017_4_0_1"/>
<dbReference type="GeneID" id="25787240"/>
<feature type="region of interest" description="Disordered" evidence="6">
    <location>
        <begin position="77"/>
        <end position="96"/>
    </location>
</feature>
<dbReference type="Pfam" id="PF00172">
    <property type="entry name" value="Zn_clus"/>
    <property type="match status" value="1"/>
</dbReference>
<dbReference type="CDD" id="cd12148">
    <property type="entry name" value="fungal_TF_MHR"/>
    <property type="match status" value="1"/>
</dbReference>
<keyword evidence="2" id="KW-0479">Metal-binding</keyword>
<evidence type="ECO:0000313" key="9">
    <source>
        <dbReference type="Proteomes" id="UP000007115"/>
    </source>
</evidence>
<dbReference type="PROSITE" id="PS00463">
    <property type="entry name" value="ZN2_CY6_FUNGAL_1"/>
    <property type="match status" value="1"/>
</dbReference>
<dbReference type="Pfam" id="PF04082">
    <property type="entry name" value="Fungal_trans"/>
    <property type="match status" value="1"/>
</dbReference>